<feature type="compositionally biased region" description="Low complexity" evidence="14">
    <location>
        <begin position="124"/>
        <end position="134"/>
    </location>
</feature>
<evidence type="ECO:0000256" key="1">
    <source>
        <dbReference type="ARBA" id="ARBA00004413"/>
    </source>
</evidence>
<comment type="similarity">
    <text evidence="2">Belongs to the GTP-binding SRP family.</text>
</comment>
<dbReference type="RefSeq" id="WP_119877514.1">
    <property type="nucleotide sequence ID" value="NZ_CP025074.1"/>
</dbReference>
<evidence type="ECO:0000256" key="2">
    <source>
        <dbReference type="ARBA" id="ARBA00008531"/>
    </source>
</evidence>
<reference evidence="17 18" key="1">
    <citation type="submission" date="2018-02" db="EMBL/GenBank/DDBJ databases">
        <title>Complete genome and methylome analysis of Bacillus caldolyticus.</title>
        <authorList>
            <person name="Fomenkov A.I."/>
            <person name="Mersha F."/>
            <person name="Vincze T."/>
            <person name="Roberts R.J."/>
        </authorList>
    </citation>
    <scope>NUCLEOTIDE SEQUENCE [LARGE SCALE GENOMIC DNA]</scope>
    <source>
        <strain evidence="17 18">NEB414</strain>
    </source>
</reference>
<keyword evidence="10" id="KW-0472">Membrane</keyword>
<keyword evidence="17" id="KW-0282">Flagellum</keyword>
<evidence type="ECO:0000259" key="16">
    <source>
        <dbReference type="SMART" id="SM00962"/>
    </source>
</evidence>
<dbReference type="SMART" id="SM00962">
    <property type="entry name" value="SRP54"/>
    <property type="match status" value="1"/>
</dbReference>
<keyword evidence="5" id="KW-1003">Cell membrane</keyword>
<dbReference type="SMART" id="SM00382">
    <property type="entry name" value="AAA"/>
    <property type="match status" value="1"/>
</dbReference>
<dbReference type="Gene3D" id="3.40.50.300">
    <property type="entry name" value="P-loop containing nucleotide triphosphate hydrolases"/>
    <property type="match status" value="1"/>
</dbReference>
<evidence type="ECO:0000256" key="4">
    <source>
        <dbReference type="ARBA" id="ARBA00022448"/>
    </source>
</evidence>
<evidence type="ECO:0000259" key="15">
    <source>
        <dbReference type="SMART" id="SM00382"/>
    </source>
</evidence>
<feature type="compositionally biased region" description="Polar residues" evidence="14">
    <location>
        <begin position="100"/>
        <end position="123"/>
    </location>
</feature>
<dbReference type="InterPro" id="IPR047040">
    <property type="entry name" value="FlhF__GTPase_dom"/>
</dbReference>
<evidence type="ECO:0000256" key="13">
    <source>
        <dbReference type="NCBIfam" id="TIGR03499"/>
    </source>
</evidence>
<feature type="region of interest" description="Disordered" evidence="14">
    <location>
        <begin position="55"/>
        <end position="141"/>
    </location>
</feature>
<keyword evidence="11" id="KW-1006">Bacterial flagellum protein export</keyword>
<sequence>MKVKKFVAPSMNEAMKMVRAELGRDAVILHSKVVQTGGFFGLFAKKKIEVLAGVDPDPLPPRQPDAAASLTRQPDAAASLTRQPDAAASLTRQPDAAASLTRQPSAAASLTRQPSAAASLTRQPSAASFAPLPAAEREEDGSLAREIEEVKALIRQFNARSSSLLYPPPLAEAERRLVRQGMADVYVRQVMDRLLERWYADKDSRSPAAVSAWTKEAVRDLLSTLPFVKTAEQKKYMILLGPTGVGKTTTLAKMAGRAVLEQGKKVGFITADTYRIAAIDQLKTYADILHAPLEVCYNADDFRTAKRKLAGCDLVFVDTAGRNFRNPQYVDELQQTLEFDSETETFLVFAATGKYDDMKMIYNHFSRLPIDRLIVTKLDETDSFGTIVNVLLDSRLAAAYFTNGQNVPDDMVEASADRLVHLLFGAERW</sequence>
<feature type="domain" description="AAA+ ATPase" evidence="15">
    <location>
        <begin position="233"/>
        <end position="380"/>
    </location>
</feature>
<comment type="function">
    <text evidence="12">Necessary for flagellar biosynthesis. May be involved in translocation of the flagellum.</text>
</comment>
<evidence type="ECO:0000256" key="12">
    <source>
        <dbReference type="ARBA" id="ARBA00025337"/>
    </source>
</evidence>
<evidence type="ECO:0000256" key="9">
    <source>
        <dbReference type="ARBA" id="ARBA00023134"/>
    </source>
</evidence>
<evidence type="ECO:0000256" key="7">
    <source>
        <dbReference type="ARBA" id="ARBA00022795"/>
    </source>
</evidence>
<dbReference type="PANTHER" id="PTHR43134:SF3">
    <property type="entry name" value="FLAGELLAR BIOSYNTHESIS PROTEIN FLHF"/>
    <property type="match status" value="1"/>
</dbReference>
<gene>
    <name evidence="17" type="primary">flhF</name>
    <name evidence="17" type="ORF">CWI35_04050</name>
</gene>
<feature type="domain" description="SRP54-type proteins GTP-binding" evidence="16">
    <location>
        <begin position="234"/>
        <end position="425"/>
    </location>
</feature>
<evidence type="ECO:0000256" key="11">
    <source>
        <dbReference type="ARBA" id="ARBA00023225"/>
    </source>
</evidence>
<keyword evidence="4" id="KW-0813">Transport</keyword>
<proteinExistence type="inferred from homology"/>
<evidence type="ECO:0000256" key="6">
    <source>
        <dbReference type="ARBA" id="ARBA00022741"/>
    </source>
</evidence>
<dbReference type="PANTHER" id="PTHR43134">
    <property type="entry name" value="SIGNAL RECOGNITION PARTICLE RECEPTOR SUBUNIT ALPHA"/>
    <property type="match status" value="1"/>
</dbReference>
<evidence type="ECO:0000313" key="18">
    <source>
        <dbReference type="Proteomes" id="UP000265462"/>
    </source>
</evidence>
<dbReference type="EMBL" id="CP025074">
    <property type="protein sequence ID" value="AUI35808.1"/>
    <property type="molecule type" value="Genomic_DNA"/>
</dbReference>
<dbReference type="CDD" id="cd17873">
    <property type="entry name" value="FlhF"/>
    <property type="match status" value="1"/>
</dbReference>
<dbReference type="SUPFAM" id="SSF52540">
    <property type="entry name" value="P-loop containing nucleoside triphosphate hydrolases"/>
    <property type="match status" value="1"/>
</dbReference>
<evidence type="ECO:0000256" key="5">
    <source>
        <dbReference type="ARBA" id="ARBA00022475"/>
    </source>
</evidence>
<organism evidence="17 18">
    <name type="scientific">Bacillus caldolyticus</name>
    <dbReference type="NCBI Taxonomy" id="1394"/>
    <lineage>
        <taxon>Bacteria</taxon>
        <taxon>Bacillati</taxon>
        <taxon>Bacillota</taxon>
        <taxon>Bacilli</taxon>
        <taxon>Bacillales</taxon>
        <taxon>Anoxybacillaceae</taxon>
        <taxon>Geobacillus</taxon>
        <taxon>Geobacillus thermoleovorans group</taxon>
    </lineage>
</organism>
<protein>
    <recommendedName>
        <fullName evidence="3 13">Flagellar biosynthesis protein FlhF</fullName>
    </recommendedName>
</protein>
<dbReference type="NCBIfam" id="TIGR03499">
    <property type="entry name" value="FlhF"/>
    <property type="match status" value="1"/>
</dbReference>
<keyword evidence="7" id="KW-1005">Bacterial flagellum biogenesis</keyword>
<keyword evidence="9" id="KW-0342">GTP-binding</keyword>
<dbReference type="Gene3D" id="1.20.120.1380">
    <property type="entry name" value="Flagellar FlhF biosynthesis protein, N domain"/>
    <property type="match status" value="1"/>
</dbReference>
<evidence type="ECO:0000256" key="3">
    <source>
        <dbReference type="ARBA" id="ARBA00014919"/>
    </source>
</evidence>
<keyword evidence="17" id="KW-0969">Cilium</keyword>
<keyword evidence="17" id="KW-0966">Cell projection</keyword>
<evidence type="ECO:0000256" key="10">
    <source>
        <dbReference type="ARBA" id="ARBA00023136"/>
    </source>
</evidence>
<keyword evidence="18" id="KW-1185">Reference proteome</keyword>
<dbReference type="Pfam" id="PF00448">
    <property type="entry name" value="SRP54"/>
    <property type="match status" value="1"/>
</dbReference>
<name>A0ABN5FQ00_BACCL</name>
<keyword evidence="6" id="KW-0547">Nucleotide-binding</keyword>
<keyword evidence="8" id="KW-0653">Protein transport</keyword>
<dbReference type="InterPro" id="IPR020006">
    <property type="entry name" value="FlhF"/>
</dbReference>
<evidence type="ECO:0000256" key="14">
    <source>
        <dbReference type="SAM" id="MobiDB-lite"/>
    </source>
</evidence>
<comment type="subcellular location">
    <subcellularLocation>
        <location evidence="1">Cell membrane</location>
        <topology evidence="1">Peripheral membrane protein</topology>
        <orientation evidence="1">Cytoplasmic side</orientation>
    </subcellularLocation>
</comment>
<dbReference type="InterPro" id="IPR027417">
    <property type="entry name" value="P-loop_NTPase"/>
</dbReference>
<evidence type="ECO:0000313" key="17">
    <source>
        <dbReference type="EMBL" id="AUI35808.1"/>
    </source>
</evidence>
<accession>A0ABN5FQ00</accession>
<dbReference type="Proteomes" id="UP000265462">
    <property type="component" value="Chromosome"/>
</dbReference>
<dbReference type="InterPro" id="IPR000897">
    <property type="entry name" value="SRP54_GTPase_dom"/>
</dbReference>
<dbReference type="InterPro" id="IPR003593">
    <property type="entry name" value="AAA+_ATPase"/>
</dbReference>
<evidence type="ECO:0000256" key="8">
    <source>
        <dbReference type="ARBA" id="ARBA00022927"/>
    </source>
</evidence>